<gene>
    <name evidence="7" type="primary">acpP</name>
    <name evidence="9" type="ORF">GCM10010521_49190</name>
</gene>
<protein>
    <recommendedName>
        <fullName evidence="7">Acyl carrier protein</fullName>
        <shortName evidence="7">ACP</shortName>
    </recommendedName>
</protein>
<evidence type="ECO:0000259" key="8">
    <source>
        <dbReference type="PROSITE" id="PS50075"/>
    </source>
</evidence>
<dbReference type="InterPro" id="IPR009081">
    <property type="entry name" value="PP-bd_ACP"/>
</dbReference>
<dbReference type="InterPro" id="IPR003231">
    <property type="entry name" value="ACP"/>
</dbReference>
<comment type="function">
    <text evidence="7">Carrier of the growing fatty acid chain in fatty acid biosynthesis.</text>
</comment>
<reference evidence="10" key="1">
    <citation type="journal article" date="2019" name="Int. J. Syst. Evol. Microbiol.">
        <title>The Global Catalogue of Microorganisms (GCM) 10K type strain sequencing project: providing services to taxonomists for standard genome sequencing and annotation.</title>
        <authorList>
            <consortium name="The Broad Institute Genomics Platform"/>
            <consortium name="The Broad Institute Genome Sequencing Center for Infectious Disease"/>
            <person name="Wu L."/>
            <person name="Ma J."/>
        </authorList>
    </citation>
    <scope>NUCLEOTIDE SEQUENCE [LARGE SCALE GENOMIC DNA]</scope>
    <source>
        <strain evidence="10">JCM 11574</strain>
    </source>
</reference>
<dbReference type="Gene3D" id="1.10.1200.10">
    <property type="entry name" value="ACP-like"/>
    <property type="match status" value="1"/>
</dbReference>
<keyword evidence="3 7" id="KW-0597">Phosphoprotein</keyword>
<dbReference type="NCBIfam" id="NF002148">
    <property type="entry name" value="PRK00982.1-2"/>
    <property type="match status" value="1"/>
</dbReference>
<evidence type="ECO:0000313" key="9">
    <source>
        <dbReference type="EMBL" id="GAA3155474.1"/>
    </source>
</evidence>
<dbReference type="Proteomes" id="UP001500893">
    <property type="component" value="Unassembled WGS sequence"/>
</dbReference>
<dbReference type="NCBIfam" id="NF002150">
    <property type="entry name" value="PRK00982.1-4"/>
    <property type="match status" value="1"/>
</dbReference>
<evidence type="ECO:0000313" key="10">
    <source>
        <dbReference type="Proteomes" id="UP001500893"/>
    </source>
</evidence>
<proteinExistence type="inferred from homology"/>
<feature type="domain" description="Carrier" evidence="8">
    <location>
        <begin position="11"/>
        <end position="86"/>
    </location>
</feature>
<keyword evidence="1 7" id="KW-0596">Phosphopantetheine</keyword>
<evidence type="ECO:0000256" key="4">
    <source>
        <dbReference type="ARBA" id="ARBA00022832"/>
    </source>
</evidence>
<comment type="subcellular location">
    <subcellularLocation>
        <location evidence="7">Cytoplasm</location>
    </subcellularLocation>
</comment>
<dbReference type="Pfam" id="PF00550">
    <property type="entry name" value="PP-binding"/>
    <property type="match status" value="1"/>
</dbReference>
<dbReference type="PANTHER" id="PTHR20863">
    <property type="entry name" value="ACYL CARRIER PROTEIN"/>
    <property type="match status" value="1"/>
</dbReference>
<dbReference type="InterPro" id="IPR036736">
    <property type="entry name" value="ACP-like_sf"/>
</dbReference>
<evidence type="ECO:0000256" key="2">
    <source>
        <dbReference type="ARBA" id="ARBA00022516"/>
    </source>
</evidence>
<keyword evidence="7" id="KW-0963">Cytoplasm</keyword>
<evidence type="ECO:0000256" key="6">
    <source>
        <dbReference type="ARBA" id="ARBA00023160"/>
    </source>
</evidence>
<feature type="modified residue" description="O-(pantetheine 4'-phosphoryl)serine" evidence="7">
    <location>
        <position position="46"/>
    </location>
</feature>
<sequence length="92" mass="9985">MTPPTQTEGAEAVLARVSDLLCERLGLLPDEITREARLREDLGMDSLDLVELVTILEEHLGTPVDDDAAQRLTTVGEVVAHVVDTRGPGEPR</sequence>
<keyword evidence="2 7" id="KW-0444">Lipid biosynthesis</keyword>
<comment type="caution">
    <text evidence="9">The sequence shown here is derived from an EMBL/GenBank/DDBJ whole genome shotgun (WGS) entry which is preliminary data.</text>
</comment>
<accession>A0ABP6NSA3</accession>
<dbReference type="EMBL" id="BAAAVM010000084">
    <property type="protein sequence ID" value="GAA3155474.1"/>
    <property type="molecule type" value="Genomic_DNA"/>
</dbReference>
<dbReference type="RefSeq" id="WP_345055728.1">
    <property type="nucleotide sequence ID" value="NZ_BAAAVM010000084.1"/>
</dbReference>
<name>A0ABP6NSA3_9ACTN</name>
<comment type="similarity">
    <text evidence="7">Belongs to the acyl carrier protein (ACP) family.</text>
</comment>
<dbReference type="PROSITE" id="PS50075">
    <property type="entry name" value="CARRIER"/>
    <property type="match status" value="1"/>
</dbReference>
<dbReference type="PANTHER" id="PTHR20863:SF76">
    <property type="entry name" value="CARRIER DOMAIN-CONTAINING PROTEIN"/>
    <property type="match status" value="1"/>
</dbReference>
<keyword evidence="5 7" id="KW-0443">Lipid metabolism</keyword>
<evidence type="ECO:0000256" key="1">
    <source>
        <dbReference type="ARBA" id="ARBA00022450"/>
    </source>
</evidence>
<evidence type="ECO:0000256" key="5">
    <source>
        <dbReference type="ARBA" id="ARBA00023098"/>
    </source>
</evidence>
<comment type="pathway">
    <text evidence="7">Lipid metabolism; fatty acid biosynthesis.</text>
</comment>
<keyword evidence="6 7" id="KW-0275">Fatty acid biosynthesis</keyword>
<keyword evidence="10" id="KW-1185">Reference proteome</keyword>
<dbReference type="InterPro" id="IPR006162">
    <property type="entry name" value="Ppantetheine_attach_site"/>
</dbReference>
<dbReference type="SUPFAM" id="SSF47336">
    <property type="entry name" value="ACP-like"/>
    <property type="match status" value="1"/>
</dbReference>
<organism evidence="9 10">
    <name type="scientific">Streptomyces rameus</name>
    <dbReference type="NCBI Taxonomy" id="68261"/>
    <lineage>
        <taxon>Bacteria</taxon>
        <taxon>Bacillati</taxon>
        <taxon>Actinomycetota</taxon>
        <taxon>Actinomycetes</taxon>
        <taxon>Kitasatosporales</taxon>
        <taxon>Streptomycetaceae</taxon>
        <taxon>Streptomyces</taxon>
    </lineage>
</organism>
<keyword evidence="4 7" id="KW-0276">Fatty acid metabolism</keyword>
<evidence type="ECO:0000256" key="3">
    <source>
        <dbReference type="ARBA" id="ARBA00022553"/>
    </source>
</evidence>
<dbReference type="HAMAP" id="MF_01217">
    <property type="entry name" value="Acyl_carrier"/>
    <property type="match status" value="1"/>
</dbReference>
<dbReference type="PROSITE" id="PS00012">
    <property type="entry name" value="PHOSPHOPANTETHEINE"/>
    <property type="match status" value="1"/>
</dbReference>
<evidence type="ECO:0000256" key="7">
    <source>
        <dbReference type="HAMAP-Rule" id="MF_01217"/>
    </source>
</evidence>
<comment type="PTM">
    <text evidence="7">4'-phosphopantetheine is transferred from CoA to a specific serine of apo-ACP by AcpS. This modification is essential for activity because fatty acids are bound in thioester linkage to the sulfhydryl of the prosthetic group.</text>
</comment>